<dbReference type="EnsemblMetazoa" id="SMAR014869-RA">
    <property type="protein sequence ID" value="SMAR014869-PA"/>
    <property type="gene ID" value="SMAR014869"/>
</dbReference>
<dbReference type="EMBL" id="JH432088">
    <property type="status" value="NOT_ANNOTATED_CDS"/>
    <property type="molecule type" value="Genomic_DNA"/>
</dbReference>
<protein>
    <submittedName>
        <fullName evidence="2">Uncharacterized protein</fullName>
    </submittedName>
</protein>
<dbReference type="HOGENOM" id="CLU_2213213_0_0_1"/>
<reference evidence="3" key="1">
    <citation type="submission" date="2011-05" db="EMBL/GenBank/DDBJ databases">
        <authorList>
            <person name="Richards S.R."/>
            <person name="Qu J."/>
            <person name="Jiang H."/>
            <person name="Jhangiani S.N."/>
            <person name="Agravi P."/>
            <person name="Goodspeed R."/>
            <person name="Gross S."/>
            <person name="Mandapat C."/>
            <person name="Jackson L."/>
            <person name="Mathew T."/>
            <person name="Pu L."/>
            <person name="Thornton R."/>
            <person name="Saada N."/>
            <person name="Wilczek-Boney K.B."/>
            <person name="Lee S."/>
            <person name="Kovar C."/>
            <person name="Wu Y."/>
            <person name="Scherer S.E."/>
            <person name="Worley K.C."/>
            <person name="Muzny D.M."/>
            <person name="Gibbs R."/>
        </authorList>
    </citation>
    <scope>NUCLEOTIDE SEQUENCE</scope>
    <source>
        <strain evidence="3">Brora</strain>
    </source>
</reference>
<reference evidence="2" key="2">
    <citation type="submission" date="2015-02" db="UniProtKB">
        <authorList>
            <consortium name="EnsemblMetazoa"/>
        </authorList>
    </citation>
    <scope>IDENTIFICATION</scope>
</reference>
<sequence>MASSEMTSFYDIEELKKCVSLNVQILEKLQKMTNNKDTRKNNGSDDETVRLLVGENQLRVDVDPCFHSQVDKDMSGFIMTICVIVLVLLIICIIALCSNHLHFHHCC</sequence>
<evidence type="ECO:0000256" key="1">
    <source>
        <dbReference type="SAM" id="Phobius"/>
    </source>
</evidence>
<keyword evidence="1" id="KW-0812">Transmembrane</keyword>
<keyword evidence="1" id="KW-1133">Transmembrane helix</keyword>
<feature type="transmembrane region" description="Helical" evidence="1">
    <location>
        <begin position="76"/>
        <end position="96"/>
    </location>
</feature>
<evidence type="ECO:0000313" key="2">
    <source>
        <dbReference type="EnsemblMetazoa" id="SMAR014869-PA"/>
    </source>
</evidence>
<organism evidence="2 3">
    <name type="scientific">Strigamia maritima</name>
    <name type="common">European centipede</name>
    <name type="synonym">Geophilus maritimus</name>
    <dbReference type="NCBI Taxonomy" id="126957"/>
    <lineage>
        <taxon>Eukaryota</taxon>
        <taxon>Metazoa</taxon>
        <taxon>Ecdysozoa</taxon>
        <taxon>Arthropoda</taxon>
        <taxon>Myriapoda</taxon>
        <taxon>Chilopoda</taxon>
        <taxon>Pleurostigmophora</taxon>
        <taxon>Geophilomorpha</taxon>
        <taxon>Linotaeniidae</taxon>
        <taxon>Strigamia</taxon>
    </lineage>
</organism>
<dbReference type="Proteomes" id="UP000014500">
    <property type="component" value="Unassembled WGS sequence"/>
</dbReference>
<name>T1JLY9_STRMM</name>
<keyword evidence="1" id="KW-0472">Membrane</keyword>
<proteinExistence type="predicted"/>
<dbReference type="AlphaFoldDB" id="T1JLY9"/>
<keyword evidence="3" id="KW-1185">Reference proteome</keyword>
<accession>T1JLY9</accession>
<evidence type="ECO:0000313" key="3">
    <source>
        <dbReference type="Proteomes" id="UP000014500"/>
    </source>
</evidence>